<dbReference type="EMBL" id="CM042010">
    <property type="protein sequence ID" value="KAI3781549.1"/>
    <property type="molecule type" value="Genomic_DNA"/>
</dbReference>
<evidence type="ECO:0000313" key="1">
    <source>
        <dbReference type="EMBL" id="KAI3781549.1"/>
    </source>
</evidence>
<name>A0ACB9GDN9_CICIN</name>
<comment type="caution">
    <text evidence="1">The sequence shown here is derived from an EMBL/GenBank/DDBJ whole genome shotgun (WGS) entry which is preliminary data.</text>
</comment>
<reference evidence="2" key="1">
    <citation type="journal article" date="2022" name="Mol. Ecol. Resour.">
        <title>The genomes of chicory, endive, great burdock and yacon provide insights into Asteraceae palaeo-polyploidization history and plant inulin production.</title>
        <authorList>
            <person name="Fan W."/>
            <person name="Wang S."/>
            <person name="Wang H."/>
            <person name="Wang A."/>
            <person name="Jiang F."/>
            <person name="Liu H."/>
            <person name="Zhao H."/>
            <person name="Xu D."/>
            <person name="Zhang Y."/>
        </authorList>
    </citation>
    <scope>NUCLEOTIDE SEQUENCE [LARGE SCALE GENOMIC DNA]</scope>
    <source>
        <strain evidence="2">cv. Punajuju</strain>
    </source>
</reference>
<protein>
    <submittedName>
        <fullName evidence="1">Uncharacterized protein</fullName>
    </submittedName>
</protein>
<accession>A0ACB9GDN9</accession>
<keyword evidence="2" id="KW-1185">Reference proteome</keyword>
<dbReference type="Proteomes" id="UP001055811">
    <property type="component" value="Linkage Group LG02"/>
</dbReference>
<gene>
    <name evidence="1" type="ORF">L2E82_11566</name>
</gene>
<evidence type="ECO:0000313" key="2">
    <source>
        <dbReference type="Proteomes" id="UP001055811"/>
    </source>
</evidence>
<reference evidence="1 2" key="2">
    <citation type="journal article" date="2022" name="Mol. Ecol. Resour.">
        <title>The genomes of chicory, endive, great burdock and yacon provide insights into Asteraceae paleo-polyploidization history and plant inulin production.</title>
        <authorList>
            <person name="Fan W."/>
            <person name="Wang S."/>
            <person name="Wang H."/>
            <person name="Wang A."/>
            <person name="Jiang F."/>
            <person name="Liu H."/>
            <person name="Zhao H."/>
            <person name="Xu D."/>
            <person name="Zhang Y."/>
        </authorList>
    </citation>
    <scope>NUCLEOTIDE SEQUENCE [LARGE SCALE GENOMIC DNA]</scope>
    <source>
        <strain evidence="2">cv. Punajuju</strain>
        <tissue evidence="1">Leaves</tissue>
    </source>
</reference>
<organism evidence="1 2">
    <name type="scientific">Cichorium intybus</name>
    <name type="common">Chicory</name>
    <dbReference type="NCBI Taxonomy" id="13427"/>
    <lineage>
        <taxon>Eukaryota</taxon>
        <taxon>Viridiplantae</taxon>
        <taxon>Streptophyta</taxon>
        <taxon>Embryophyta</taxon>
        <taxon>Tracheophyta</taxon>
        <taxon>Spermatophyta</taxon>
        <taxon>Magnoliopsida</taxon>
        <taxon>eudicotyledons</taxon>
        <taxon>Gunneridae</taxon>
        <taxon>Pentapetalae</taxon>
        <taxon>asterids</taxon>
        <taxon>campanulids</taxon>
        <taxon>Asterales</taxon>
        <taxon>Asteraceae</taxon>
        <taxon>Cichorioideae</taxon>
        <taxon>Cichorieae</taxon>
        <taxon>Cichoriinae</taxon>
        <taxon>Cichorium</taxon>
    </lineage>
</organism>
<proteinExistence type="predicted"/>
<sequence length="201" mass="22736">MFSDQQSSAEIVLRLLPPYSSLLKVRDEEGRTRFHGAFSGGFSAGYFNTVGWTPQTFTSSRKNRAEIKQQDLLNFLDDDEKAEPGCRSQWGHDFCPDYKNLGILKTQFPNATTTKKVRQKSSIGKLVIDEIADFIQNSSSINKSEIVKNSLEESEVIGITNYIDFGFELLTRVDNQKPSNNIHDSTFNIDACWQANKNILL</sequence>